<dbReference type="SUPFAM" id="SSF144217">
    <property type="entry name" value="CSL zinc finger"/>
    <property type="match status" value="1"/>
</dbReference>
<evidence type="ECO:0000256" key="7">
    <source>
        <dbReference type="SAM" id="MobiDB-lite"/>
    </source>
</evidence>
<dbReference type="GO" id="GO:0046872">
    <property type="term" value="F:metal ion binding"/>
    <property type="evidence" value="ECO:0007669"/>
    <property type="project" value="UniProtKB-KW"/>
</dbReference>
<name>A0A7C8P0V1_ORBOL</name>
<dbReference type="UniPathway" id="UPA00559"/>
<dbReference type="EMBL" id="WIQZ01000016">
    <property type="protein sequence ID" value="KAF3140621.1"/>
    <property type="molecule type" value="Genomic_DNA"/>
</dbReference>
<dbReference type="InterPro" id="IPR007872">
    <property type="entry name" value="DPH_MB_dom"/>
</dbReference>
<organism evidence="10 11">
    <name type="scientific">Orbilia oligospora</name>
    <name type="common">Nematode-trapping fungus</name>
    <name type="synonym">Arthrobotrys oligospora</name>
    <dbReference type="NCBI Taxonomy" id="2813651"/>
    <lineage>
        <taxon>Eukaryota</taxon>
        <taxon>Fungi</taxon>
        <taxon>Dikarya</taxon>
        <taxon>Ascomycota</taxon>
        <taxon>Pezizomycotina</taxon>
        <taxon>Orbiliomycetes</taxon>
        <taxon>Orbiliales</taxon>
        <taxon>Orbiliaceae</taxon>
        <taxon>Orbilia</taxon>
    </lineage>
</organism>
<protein>
    <recommendedName>
        <fullName evidence="3">Diphthamide biosynthesis protein 4</fullName>
    </recommendedName>
</protein>
<dbReference type="GO" id="GO:0017183">
    <property type="term" value="P:protein histidyl modification to diphthamide"/>
    <property type="evidence" value="ECO:0007669"/>
    <property type="project" value="UniProtKB-UniPathway"/>
</dbReference>
<feature type="region of interest" description="Disordered" evidence="7">
    <location>
        <begin position="41"/>
        <end position="70"/>
    </location>
</feature>
<keyword evidence="5" id="KW-0408">Iron</keyword>
<evidence type="ECO:0000256" key="2">
    <source>
        <dbReference type="ARBA" id="ARBA00006169"/>
    </source>
</evidence>
<feature type="domain" description="J" evidence="8">
    <location>
        <begin position="4"/>
        <end position="99"/>
    </location>
</feature>
<dbReference type="PROSITE" id="PS50076">
    <property type="entry name" value="DNAJ_2"/>
    <property type="match status" value="1"/>
</dbReference>
<dbReference type="InterPro" id="IPR036869">
    <property type="entry name" value="J_dom_sf"/>
</dbReference>
<evidence type="ECO:0000256" key="4">
    <source>
        <dbReference type="ARBA" id="ARBA00022723"/>
    </source>
</evidence>
<evidence type="ECO:0000256" key="3">
    <source>
        <dbReference type="ARBA" id="ARBA00021797"/>
    </source>
</evidence>
<dbReference type="SMART" id="SM00271">
    <property type="entry name" value="DnaJ"/>
    <property type="match status" value="1"/>
</dbReference>
<feature type="compositionally biased region" description="Acidic residues" evidence="7">
    <location>
        <begin position="61"/>
        <end position="70"/>
    </location>
</feature>
<dbReference type="PANTHER" id="PTHR43948">
    <property type="entry name" value="DNAJ HOMOLOG SUBFAMILY B"/>
    <property type="match status" value="1"/>
</dbReference>
<evidence type="ECO:0000256" key="5">
    <source>
        <dbReference type="ARBA" id="ARBA00023004"/>
    </source>
</evidence>
<keyword evidence="6" id="KW-0175">Coiled coil</keyword>
<keyword evidence="4" id="KW-0479">Metal-binding</keyword>
<feature type="coiled-coil region" evidence="6">
    <location>
        <begin position="161"/>
        <end position="188"/>
    </location>
</feature>
<evidence type="ECO:0000256" key="1">
    <source>
        <dbReference type="ARBA" id="ARBA00003474"/>
    </source>
</evidence>
<gene>
    <name evidence="10" type="primary">DPH4</name>
    <name evidence="10" type="ORF">TWF703_002826</name>
</gene>
<accession>A0A7C8P0V1</accession>
<dbReference type="Proteomes" id="UP000480548">
    <property type="component" value="Unassembled WGS sequence"/>
</dbReference>
<proteinExistence type="inferred from homology"/>
<dbReference type="PROSITE" id="PS51074">
    <property type="entry name" value="DPH_MB"/>
    <property type="match status" value="1"/>
</dbReference>
<evidence type="ECO:0000259" key="9">
    <source>
        <dbReference type="PROSITE" id="PS51074"/>
    </source>
</evidence>
<comment type="similarity">
    <text evidence="2">Belongs to the DPH4 family.</text>
</comment>
<reference evidence="10 11" key="1">
    <citation type="submission" date="2019-06" db="EMBL/GenBank/DDBJ databases">
        <authorList>
            <person name="Palmer J.M."/>
        </authorList>
    </citation>
    <scope>NUCLEOTIDE SEQUENCE [LARGE SCALE GENOMIC DNA]</scope>
    <source>
        <strain evidence="10 11">TWF703</strain>
    </source>
</reference>
<sequence>MTQTHYTILSIPQSLPPTHKNYQSLLKKSYHRTLLRCHPDKLPAGTSSSIAGQTKQKQNVGEEEENDNDDGEIYTIDQINTAYKTLSSPTLRQEYDLFLRSSVSNGTNGGAGGGGRGGYKTGLDVIDLDDMVYHLPDEEEAAGSQGGRFTKSCRCGAEEGYVLTEEDMDDVEKEVQQQQQRINHGTKARSMIIGCLGCSLQSIQSQGFYQQLLYKTVQWISIPYIDDGAKDITILNHLDAARQSSHFV</sequence>
<comment type="function">
    <text evidence="1">Required for the first step of diphthamide biosynthesis, the transfer of 3-amino-3-carboxypropyl from S-adenosyl-L-methionine to a histidine residue. Diphthamide is a post-translational modification of histidine which occurs in elongation factor 2.</text>
</comment>
<evidence type="ECO:0000313" key="11">
    <source>
        <dbReference type="Proteomes" id="UP000480548"/>
    </source>
</evidence>
<dbReference type="Gene3D" id="3.10.660.10">
    <property type="entry name" value="DPH Zinc finger"/>
    <property type="match status" value="1"/>
</dbReference>
<feature type="domain" description="DPH-type MB" evidence="9">
    <location>
        <begin position="122"/>
        <end position="200"/>
    </location>
</feature>
<comment type="caution">
    <text evidence="10">The sequence shown here is derived from an EMBL/GenBank/DDBJ whole genome shotgun (WGS) entry which is preliminary data.</text>
</comment>
<dbReference type="InterPro" id="IPR001623">
    <property type="entry name" value="DnaJ_domain"/>
</dbReference>
<evidence type="ECO:0000313" key="10">
    <source>
        <dbReference type="EMBL" id="KAF3140621.1"/>
    </source>
</evidence>
<dbReference type="Pfam" id="PF05207">
    <property type="entry name" value="Zn_ribbon_CSL"/>
    <property type="match status" value="1"/>
</dbReference>
<dbReference type="SUPFAM" id="SSF46565">
    <property type="entry name" value="Chaperone J-domain"/>
    <property type="match status" value="1"/>
</dbReference>
<dbReference type="PANTHER" id="PTHR43948:SF10">
    <property type="entry name" value="MRJ, ISOFORM E"/>
    <property type="match status" value="1"/>
</dbReference>
<dbReference type="Gene3D" id="1.10.287.110">
    <property type="entry name" value="DnaJ domain"/>
    <property type="match status" value="1"/>
</dbReference>
<evidence type="ECO:0000259" key="8">
    <source>
        <dbReference type="PROSITE" id="PS50076"/>
    </source>
</evidence>
<dbReference type="AlphaFoldDB" id="A0A7C8P0V1"/>
<feature type="compositionally biased region" description="Polar residues" evidence="7">
    <location>
        <begin position="45"/>
        <end position="59"/>
    </location>
</feature>
<dbReference type="InterPro" id="IPR036671">
    <property type="entry name" value="DPH_MB_sf"/>
</dbReference>
<evidence type="ECO:0000256" key="6">
    <source>
        <dbReference type="SAM" id="Coils"/>
    </source>
</evidence>
<dbReference type="CDD" id="cd06257">
    <property type="entry name" value="DnaJ"/>
    <property type="match status" value="1"/>
</dbReference>